<reference evidence="3 4" key="1">
    <citation type="submission" date="2023-07" db="EMBL/GenBank/DDBJ databases">
        <title>Functional and genomic diversity of the sorghum phyllosphere microbiome.</title>
        <authorList>
            <person name="Shade A."/>
        </authorList>
    </citation>
    <scope>NUCLEOTIDE SEQUENCE [LARGE SCALE GENOMIC DNA]</scope>
    <source>
        <strain evidence="3 4">SORGH_AS_1064</strain>
    </source>
</reference>
<dbReference type="Proteomes" id="UP001225072">
    <property type="component" value="Unassembled WGS sequence"/>
</dbReference>
<dbReference type="EMBL" id="JAUTAL010000001">
    <property type="protein sequence ID" value="MDQ1095473.1"/>
    <property type="molecule type" value="Genomic_DNA"/>
</dbReference>
<evidence type="ECO:0000313" key="4">
    <source>
        <dbReference type="Proteomes" id="UP001225072"/>
    </source>
</evidence>
<feature type="domain" description="Secretion system C-terminal sorting" evidence="2">
    <location>
        <begin position="937"/>
        <end position="1008"/>
    </location>
</feature>
<comment type="caution">
    <text evidence="3">The sequence shown here is derived from an EMBL/GenBank/DDBJ whole genome shotgun (WGS) entry which is preliminary data.</text>
</comment>
<keyword evidence="4" id="KW-1185">Reference proteome</keyword>
<dbReference type="Pfam" id="PF18962">
    <property type="entry name" value="Por_Secre_tail"/>
    <property type="match status" value="1"/>
</dbReference>
<keyword evidence="1" id="KW-0732">Signal</keyword>
<sequence>MKILKMVCSVILFGILGNHVLLAQNLTLNANLLETNFKDDSNPTHLNFITGNRLIFNSKYGVAIKDSEGVKSKLLIKISSAYKNYVNEDNVYTYDAAKALYISVIDNNAYFFIKKNSKLSLWKTNGTNAGTILIKEFPNPNFMTSDFVITSFTKFNSKLFFNIYHMFGNPSRSEFWISDETTAGTEIVNTLNNNSTLSAGNYTQAANSLYFTNYSSNAYWEKKIWKSDGTTVGTLPVFTGIQDDFSIVGNIVNFNGHIYFIKRKNNNSYLSYFEYNTNTITDVMNLPGNPGTNSNLFLQNSSLVFANNNVLWKSDGTAAGTHTITSSSFPNYGNIGINDMIVFKNKIYFDCYLGSSSEYTKLVYDGNSLAKFSNLFPELATASMEKKSTAYNGESNYLIFLKYNNSNKEYFAFDGQSSKKIQNLEFDYNSGFEINIVDTPDNNLLINAKNKKYGQEIFKFNFGNGTSGIYENANSSGGSYFYSPQELNNKLFYFGSDEYGVGPMLSDGSVAGTKKINENITVQINSGSSYVKNIPNIKVNDKIYFPCTINGSDLELCVSDGTTAGTHQVKDINPNGSGLTYDTPYFFKLGLNKFLFKANDGTGEKLWVSDGTDAGTSVVSSYVSSNEKYAKLNNTTFFTSYDNTLNKVVLMSTDGTQANTSVFHDFGAKRNIVSVLGSTDNKFFCLVYNQIDYWTSNYEVWISDGTMNGTVMLKAFSNPHYSNPGFNTNVAMHNNKLYFYACAENQSNLTLHAPYVSDGTVIGTHKISNVEFPNGSYPVYPYSSSFIASCSDKVYFMQVPSNYGYSSMWVYNNNQFNNIYTHPVPNVFLFMQDSSQCINDNLFFLNKQYTENKIWITNGVSGIKEVDIQANGTIANNVIINGLAKLNDKLFLNAPFMDSDNFNFYGNELYVMDVSQITLGINEVIGSNKNSELSILIFPNPTVSEVNLVAAKNDYIKSVELYNMSGNLILNKTQINNSKITLDINPQMTGVYLLKIQTEKGTIIKKVIKK</sequence>
<protein>
    <submittedName>
        <fullName evidence="3">ELWxxDGT repeat protein</fullName>
    </submittedName>
</protein>
<dbReference type="NCBIfam" id="TIGR04183">
    <property type="entry name" value="Por_Secre_tail"/>
    <property type="match status" value="1"/>
</dbReference>
<gene>
    <name evidence="3" type="ORF">QE404_000620</name>
</gene>
<accession>A0ABU0TEH9</accession>
<proteinExistence type="predicted"/>
<name>A0ABU0TEH9_9FLAO</name>
<dbReference type="InterPro" id="IPR026444">
    <property type="entry name" value="Secre_tail"/>
</dbReference>
<dbReference type="RefSeq" id="WP_307446321.1">
    <property type="nucleotide sequence ID" value="NZ_JAUTAL010000001.1"/>
</dbReference>
<evidence type="ECO:0000313" key="3">
    <source>
        <dbReference type="EMBL" id="MDQ1095473.1"/>
    </source>
</evidence>
<organism evidence="3 4">
    <name type="scientific">Chryseobacterium camelliae</name>
    <dbReference type="NCBI Taxonomy" id="1265445"/>
    <lineage>
        <taxon>Bacteria</taxon>
        <taxon>Pseudomonadati</taxon>
        <taxon>Bacteroidota</taxon>
        <taxon>Flavobacteriia</taxon>
        <taxon>Flavobacteriales</taxon>
        <taxon>Weeksellaceae</taxon>
        <taxon>Chryseobacterium group</taxon>
        <taxon>Chryseobacterium</taxon>
    </lineage>
</organism>
<evidence type="ECO:0000259" key="2">
    <source>
        <dbReference type="Pfam" id="PF18962"/>
    </source>
</evidence>
<evidence type="ECO:0000256" key="1">
    <source>
        <dbReference type="ARBA" id="ARBA00022729"/>
    </source>
</evidence>